<dbReference type="Gene3D" id="3.40.50.360">
    <property type="match status" value="1"/>
</dbReference>
<dbReference type="AlphaFoldDB" id="A0A917AG82"/>
<organism evidence="2 3">
    <name type="scientific">Actibacterium pelagium</name>
    <dbReference type="NCBI Taxonomy" id="2029103"/>
    <lineage>
        <taxon>Bacteria</taxon>
        <taxon>Pseudomonadati</taxon>
        <taxon>Pseudomonadota</taxon>
        <taxon>Alphaproteobacteria</taxon>
        <taxon>Rhodobacterales</taxon>
        <taxon>Roseobacteraceae</taxon>
        <taxon>Actibacterium</taxon>
    </lineage>
</organism>
<reference evidence="2" key="2">
    <citation type="submission" date="2020-09" db="EMBL/GenBank/DDBJ databases">
        <authorList>
            <person name="Sun Q."/>
            <person name="Zhou Y."/>
        </authorList>
    </citation>
    <scope>NUCLEOTIDE SEQUENCE</scope>
    <source>
        <strain evidence="2">CGMCC 1.16012</strain>
    </source>
</reference>
<dbReference type="GO" id="GO:0016491">
    <property type="term" value="F:oxidoreductase activity"/>
    <property type="evidence" value="ECO:0007669"/>
    <property type="project" value="InterPro"/>
</dbReference>
<accession>A0A917AG82</accession>
<dbReference type="PANTHER" id="PTHR30543:SF21">
    <property type="entry name" value="NAD(P)H-DEPENDENT FMN REDUCTASE LOT6"/>
    <property type="match status" value="1"/>
</dbReference>
<dbReference type="Proteomes" id="UP000606730">
    <property type="component" value="Unassembled WGS sequence"/>
</dbReference>
<dbReference type="RefSeq" id="WP_095595121.1">
    <property type="nucleotide sequence ID" value="NZ_BMKN01000002.1"/>
</dbReference>
<gene>
    <name evidence="2" type="ORF">GCM10011517_16770</name>
</gene>
<name>A0A917AG82_9RHOB</name>
<comment type="caution">
    <text evidence="2">The sequence shown here is derived from an EMBL/GenBank/DDBJ whole genome shotgun (WGS) entry which is preliminary data.</text>
</comment>
<dbReference type="GO" id="GO:0005829">
    <property type="term" value="C:cytosol"/>
    <property type="evidence" value="ECO:0007669"/>
    <property type="project" value="TreeGrafter"/>
</dbReference>
<sequence>MSQTTLLGISGSLRGASINSLLVREAARVFEPDSFVQANLRLPLFDGDLEKEGIPAEVQLLADQITAADAVVISGPEYNKSLSGVLKNALDWVSRTKGRPFRDKPVAIMSATSGTSGGLMTQAALRLALYSFRPRLLQGPAVLVGGGAKAFDDQGHLTGTREAEALAELMADLKREITR</sequence>
<dbReference type="SUPFAM" id="SSF52218">
    <property type="entry name" value="Flavoproteins"/>
    <property type="match status" value="1"/>
</dbReference>
<evidence type="ECO:0000259" key="1">
    <source>
        <dbReference type="Pfam" id="PF03358"/>
    </source>
</evidence>
<evidence type="ECO:0000313" key="2">
    <source>
        <dbReference type="EMBL" id="GGE49608.1"/>
    </source>
</evidence>
<dbReference type="InterPro" id="IPR050712">
    <property type="entry name" value="NAD(P)H-dep_reductase"/>
</dbReference>
<keyword evidence="3" id="KW-1185">Reference proteome</keyword>
<dbReference type="InterPro" id="IPR005025">
    <property type="entry name" value="FMN_Rdtase-like_dom"/>
</dbReference>
<proteinExistence type="predicted"/>
<protein>
    <submittedName>
        <fullName evidence="2">NAD(P)H-dependent FMN reductase</fullName>
    </submittedName>
</protein>
<dbReference type="OrthoDB" id="9812295at2"/>
<dbReference type="EMBL" id="BMKN01000002">
    <property type="protein sequence ID" value="GGE49608.1"/>
    <property type="molecule type" value="Genomic_DNA"/>
</dbReference>
<dbReference type="GO" id="GO:0010181">
    <property type="term" value="F:FMN binding"/>
    <property type="evidence" value="ECO:0007669"/>
    <property type="project" value="TreeGrafter"/>
</dbReference>
<reference evidence="2" key="1">
    <citation type="journal article" date="2014" name="Int. J. Syst. Evol. Microbiol.">
        <title>Complete genome sequence of Corynebacterium casei LMG S-19264T (=DSM 44701T), isolated from a smear-ripened cheese.</title>
        <authorList>
            <consortium name="US DOE Joint Genome Institute (JGI-PGF)"/>
            <person name="Walter F."/>
            <person name="Albersmeier A."/>
            <person name="Kalinowski J."/>
            <person name="Ruckert C."/>
        </authorList>
    </citation>
    <scope>NUCLEOTIDE SEQUENCE</scope>
    <source>
        <strain evidence="2">CGMCC 1.16012</strain>
    </source>
</reference>
<dbReference type="Pfam" id="PF03358">
    <property type="entry name" value="FMN_red"/>
    <property type="match status" value="1"/>
</dbReference>
<dbReference type="InterPro" id="IPR029039">
    <property type="entry name" value="Flavoprotein-like_sf"/>
</dbReference>
<feature type="domain" description="NADPH-dependent FMN reductase-like" evidence="1">
    <location>
        <begin position="5"/>
        <end position="146"/>
    </location>
</feature>
<evidence type="ECO:0000313" key="3">
    <source>
        <dbReference type="Proteomes" id="UP000606730"/>
    </source>
</evidence>
<dbReference type="PANTHER" id="PTHR30543">
    <property type="entry name" value="CHROMATE REDUCTASE"/>
    <property type="match status" value="1"/>
</dbReference>